<accession>A0A0F4PVG7</accession>
<reference evidence="5" key="3">
    <citation type="submission" date="2019-06" db="EMBL/GenBank/DDBJ databases">
        <title>Co-occurence of chitin degradation, pigmentation and bioactivity in marine Pseudoalteromonas.</title>
        <authorList>
            <person name="Sonnenschein E.C."/>
            <person name="Bech P.K."/>
        </authorList>
    </citation>
    <scope>NUCLEOTIDE SEQUENCE [LARGE SCALE GENOMIC DNA]</scope>
    <source>
        <strain evidence="5">S2897</strain>
    </source>
</reference>
<dbReference type="Proteomes" id="UP000033664">
    <property type="component" value="Unassembled WGS sequence"/>
</dbReference>
<reference evidence="3 5" key="2">
    <citation type="submission" date="2017-12" db="EMBL/GenBank/DDBJ databases">
        <authorList>
            <person name="Paulsen S."/>
            <person name="Gram L.K."/>
        </authorList>
    </citation>
    <scope>NUCLEOTIDE SEQUENCE [LARGE SCALE GENOMIC DNA]</scope>
    <source>
        <strain evidence="3 5">S2897</strain>
    </source>
</reference>
<protein>
    <submittedName>
        <fullName evidence="3">DUF2189 domain-containing protein</fullName>
    </submittedName>
</protein>
<keyword evidence="4" id="KW-1185">Reference proteome</keyword>
<dbReference type="STRING" id="151081.TW72_14965"/>
<feature type="transmembrane region" description="Helical" evidence="1">
    <location>
        <begin position="186"/>
        <end position="209"/>
    </location>
</feature>
<dbReference type="AlphaFoldDB" id="A0A0F4PVG7"/>
<dbReference type="NCBIfam" id="NF041043">
    <property type="entry name" value="BPSS1780_fam"/>
    <property type="match status" value="1"/>
</dbReference>
<name>A0A0F4PVG7_9GAMM</name>
<dbReference type="Pfam" id="PF09955">
    <property type="entry name" value="DUF2189"/>
    <property type="match status" value="1"/>
</dbReference>
<feature type="transmembrane region" description="Helical" evidence="1">
    <location>
        <begin position="100"/>
        <end position="126"/>
    </location>
</feature>
<keyword evidence="1" id="KW-0472">Membrane</keyword>
<evidence type="ECO:0000313" key="2">
    <source>
        <dbReference type="EMBL" id="KJY97128.1"/>
    </source>
</evidence>
<reference evidence="2 4" key="1">
    <citation type="journal article" date="2015" name="BMC Genomics">
        <title>Genome mining reveals unlocked bioactive potential of marine Gram-negative bacteria.</title>
        <authorList>
            <person name="Machado H."/>
            <person name="Sonnenschein E.C."/>
            <person name="Melchiorsen J."/>
            <person name="Gram L."/>
        </authorList>
    </citation>
    <scope>NUCLEOTIDE SEQUENCE [LARGE SCALE GENOMIC DNA]</scope>
    <source>
        <strain evidence="2 4">S3137</strain>
    </source>
</reference>
<dbReference type="PATRIC" id="fig|151081.8.peg.671"/>
<dbReference type="InterPro" id="IPR018692">
    <property type="entry name" value="DUF2189"/>
</dbReference>
<dbReference type="RefSeq" id="WP_045978523.1">
    <property type="nucleotide sequence ID" value="NZ_JXXY01000003.1"/>
</dbReference>
<feature type="transmembrane region" description="Helical" evidence="1">
    <location>
        <begin position="146"/>
        <end position="174"/>
    </location>
</feature>
<comment type="caution">
    <text evidence="2">The sequence shown here is derived from an EMBL/GenBank/DDBJ whole genome shotgun (WGS) entry which is preliminary data.</text>
</comment>
<dbReference type="Proteomes" id="UP000305874">
    <property type="component" value="Unassembled WGS sequence"/>
</dbReference>
<proteinExistence type="predicted"/>
<dbReference type="eggNOG" id="COG5473">
    <property type="taxonomic scope" value="Bacteria"/>
</dbReference>
<keyword evidence="1" id="KW-1133">Transmembrane helix</keyword>
<evidence type="ECO:0000256" key="1">
    <source>
        <dbReference type="SAM" id="Phobius"/>
    </source>
</evidence>
<gene>
    <name evidence="3" type="ORF">CWC05_05840</name>
    <name evidence="2" type="ORF">TW72_14965</name>
</gene>
<dbReference type="InterPro" id="IPR047798">
    <property type="entry name" value="BPSS1780-like"/>
</dbReference>
<evidence type="ECO:0000313" key="5">
    <source>
        <dbReference type="Proteomes" id="UP000305874"/>
    </source>
</evidence>
<evidence type="ECO:0000313" key="4">
    <source>
        <dbReference type="Proteomes" id="UP000033664"/>
    </source>
</evidence>
<dbReference type="GeneID" id="58229799"/>
<dbReference type="EMBL" id="JXXZ01000013">
    <property type="protein sequence ID" value="KJY97128.1"/>
    <property type="molecule type" value="Genomic_DNA"/>
</dbReference>
<dbReference type="OrthoDB" id="6315319at2"/>
<sequence>MAIEIRVHSAKAGGRWIKQGLDIFAKQPFTFMFMYLLIAVLGLVGLVVPLLKIPAALATPFLMAGFYQSALARQQGKNVAFADIIDVFSQKGRRMGLFRVGLYQMGAGILLGLLASVLFADMAAVVSDPNMNPEQALQLLAQSLSFPSLALFLVITSIYLCAFAFAIPLVFFGAHTSMWAVMKASLMAFYHNAAAMTVYGLIMGVLMLLCAVLSFIPLLVLMPICYISLLVAFQAIFAPQLGEQDAPTAQHVNAISDTTDNGRFDA</sequence>
<dbReference type="EMBL" id="PNCG01000004">
    <property type="protein sequence ID" value="TMP87815.1"/>
    <property type="molecule type" value="Genomic_DNA"/>
</dbReference>
<reference evidence="3" key="4">
    <citation type="submission" date="2019-09" db="EMBL/GenBank/DDBJ databases">
        <title>Co-occurence of chitin degradation, pigmentation and bioactivity in marine Pseudoalteromonas.</title>
        <authorList>
            <person name="Sonnenschein E.C."/>
            <person name="Bech P.K."/>
        </authorList>
    </citation>
    <scope>NUCLEOTIDE SEQUENCE</scope>
    <source>
        <strain evidence="3">S2897</strain>
    </source>
</reference>
<feature type="transmembrane region" description="Helical" evidence="1">
    <location>
        <begin position="29"/>
        <end position="51"/>
    </location>
</feature>
<evidence type="ECO:0000313" key="3">
    <source>
        <dbReference type="EMBL" id="TMP87815.1"/>
    </source>
</evidence>
<organism evidence="2 4">
    <name type="scientific">Pseudoalteromonas ruthenica</name>
    <dbReference type="NCBI Taxonomy" id="151081"/>
    <lineage>
        <taxon>Bacteria</taxon>
        <taxon>Pseudomonadati</taxon>
        <taxon>Pseudomonadota</taxon>
        <taxon>Gammaproteobacteria</taxon>
        <taxon>Alteromonadales</taxon>
        <taxon>Pseudoalteromonadaceae</taxon>
        <taxon>Pseudoalteromonas</taxon>
    </lineage>
</organism>
<feature type="transmembrane region" description="Helical" evidence="1">
    <location>
        <begin position="215"/>
        <end position="237"/>
    </location>
</feature>
<keyword evidence="1" id="KW-0812">Transmembrane</keyword>